<name>A0A8T3VNV1_9EURY</name>
<evidence type="ECO:0000256" key="5">
    <source>
        <dbReference type="ARBA" id="ARBA00022729"/>
    </source>
</evidence>
<evidence type="ECO:0000256" key="7">
    <source>
        <dbReference type="ARBA" id="ARBA00023237"/>
    </source>
</evidence>
<protein>
    <recommendedName>
        <fullName evidence="10">Adhesin-like protein</fullName>
    </recommendedName>
</protein>
<dbReference type="SUPFAM" id="SSF49373">
    <property type="entry name" value="Invasin/intimin cell-adhesion fragments"/>
    <property type="match status" value="1"/>
</dbReference>
<sequence>MKRNFLILISFIFIISIASVSAAEDLNQSAGEILESADGGTFADLQKKIDEAPEGSLINLENDYVSGESWGMSITKSLTINGNGHTIDAEKNGQIFKIECDNVALKNITFINAYLTYHIPPDYSGAAIHINANNSIIQDCIFMNNSVELAIGSGFGGAISSIGNMTVINSYFESNDVYGDVSSNGGAIDSYGNLNLVGSRFISNNVKGTQGNGAAVYCNGHLTVNDCSFEDNTLSCWDDTNGGAIYCNGNMEVVNSNFISNGGHYTGTGGAIYSTGTVNVSDSNFIGNSLSGYYNNGGAIYAREVNANNSVFMDNYVKVDSNPYDFSSYPEGGAIFTEKANIHDCVFINNSASNSDENLNGIGGAISAHDITNIENSYFINNTADEGEALWTYEAVASINNCTFINNNYTLVNASFEIDAPELVKYYHGPERFTVRVTTNDTTIPYAQVTFSINGVDYYRVSDEDGNASMAINLNSGEYDVIVKYEYYKVNSTITVKPTVSGENITKIFRNGTQYYATFVDSEGNRLANNTEVEFNINGVFYKRYTNENGTARLNINLNPGEYIITAKNPDSIEQYSNIITVLPSIVENNDLTKYYRNDSQYSVRILGEDGNPVGANVSVKFNINGVFYTRYTNESGYVKMNINLEPGEYIITAEYNGLMASNKIKVLSVIETDDLTMRYRDGSMFNATILDGQGNPYSDQNVTFNINGIFYEKTTDENGVAHLNINLMAGEYIITSNYNGMNSANKVTISS</sequence>
<keyword evidence="7" id="KW-0998">Cell outer membrane</keyword>
<dbReference type="Proteomes" id="UP000713479">
    <property type="component" value="Unassembled WGS sequence"/>
</dbReference>
<evidence type="ECO:0000256" key="2">
    <source>
        <dbReference type="ARBA" id="ARBA00004442"/>
    </source>
</evidence>
<dbReference type="EMBL" id="SUTF01000001">
    <property type="protein sequence ID" value="MBE6509736.1"/>
    <property type="molecule type" value="Genomic_DNA"/>
</dbReference>
<comment type="subcellular location">
    <subcellularLocation>
        <location evidence="1">Cell envelope</location>
    </subcellularLocation>
    <subcellularLocation>
        <location evidence="2">Cell outer membrane</location>
    </subcellularLocation>
    <subcellularLocation>
        <location evidence="3">Secreted</location>
    </subcellularLocation>
</comment>
<dbReference type="Gene3D" id="2.160.20.10">
    <property type="entry name" value="Single-stranded right-handed beta-helix, Pectin lyase-like"/>
    <property type="match status" value="1"/>
</dbReference>
<evidence type="ECO:0000256" key="6">
    <source>
        <dbReference type="ARBA" id="ARBA00023136"/>
    </source>
</evidence>
<dbReference type="InterPro" id="IPR012334">
    <property type="entry name" value="Pectin_lyas_fold"/>
</dbReference>
<comment type="caution">
    <text evidence="8">The sequence shown here is derived from an EMBL/GenBank/DDBJ whole genome shotgun (WGS) entry which is preliminary data.</text>
</comment>
<dbReference type="InterPro" id="IPR011050">
    <property type="entry name" value="Pectin_lyase_fold/virulence"/>
</dbReference>
<dbReference type="Pfam" id="PF02415">
    <property type="entry name" value="Chlam_PMP"/>
    <property type="match status" value="1"/>
</dbReference>
<dbReference type="InterPro" id="IPR013783">
    <property type="entry name" value="Ig-like_fold"/>
</dbReference>
<evidence type="ECO:0000313" key="9">
    <source>
        <dbReference type="Proteomes" id="UP000713479"/>
    </source>
</evidence>
<keyword evidence="6" id="KW-0472">Membrane</keyword>
<keyword evidence="4" id="KW-0964">Secreted</keyword>
<evidence type="ECO:0000256" key="3">
    <source>
        <dbReference type="ARBA" id="ARBA00004613"/>
    </source>
</evidence>
<dbReference type="InterPro" id="IPR003368">
    <property type="entry name" value="POMP_repeat"/>
</dbReference>
<evidence type="ECO:0000256" key="1">
    <source>
        <dbReference type="ARBA" id="ARBA00004196"/>
    </source>
</evidence>
<keyword evidence="5" id="KW-0732">Signal</keyword>
<dbReference type="AlphaFoldDB" id="A0A8T3VNV1"/>
<organism evidence="8 9">
    <name type="scientific">Methanobrevibacter millerae</name>
    <dbReference type="NCBI Taxonomy" id="230361"/>
    <lineage>
        <taxon>Archaea</taxon>
        <taxon>Methanobacteriati</taxon>
        <taxon>Methanobacteriota</taxon>
        <taxon>Methanomada group</taxon>
        <taxon>Methanobacteria</taxon>
        <taxon>Methanobacteriales</taxon>
        <taxon>Methanobacteriaceae</taxon>
        <taxon>Methanobrevibacter</taxon>
    </lineage>
</organism>
<gene>
    <name evidence="8" type="ORF">E7Z74_00485</name>
</gene>
<dbReference type="Gene3D" id="2.60.40.10">
    <property type="entry name" value="Immunoglobulins"/>
    <property type="match status" value="1"/>
</dbReference>
<dbReference type="InterPro" id="IPR008964">
    <property type="entry name" value="Invasin/intimin_cell_adhesion"/>
</dbReference>
<accession>A0A8T3VNV1</accession>
<evidence type="ECO:0000256" key="4">
    <source>
        <dbReference type="ARBA" id="ARBA00022525"/>
    </source>
</evidence>
<reference evidence="8" key="1">
    <citation type="submission" date="2019-04" db="EMBL/GenBank/DDBJ databases">
        <title>Evolution of Biomass-Degrading Anaerobic Consortia Revealed by Metagenomics.</title>
        <authorList>
            <person name="Peng X."/>
        </authorList>
    </citation>
    <scope>NUCLEOTIDE SEQUENCE</scope>
    <source>
        <strain evidence="8">SIG13</strain>
    </source>
</reference>
<evidence type="ECO:0000313" key="8">
    <source>
        <dbReference type="EMBL" id="MBE6509736.1"/>
    </source>
</evidence>
<dbReference type="GO" id="GO:0005576">
    <property type="term" value="C:extracellular region"/>
    <property type="evidence" value="ECO:0007669"/>
    <property type="project" value="UniProtKB-SubCell"/>
</dbReference>
<evidence type="ECO:0008006" key="10">
    <source>
        <dbReference type="Google" id="ProtNLM"/>
    </source>
</evidence>
<dbReference type="SUPFAM" id="SSF51126">
    <property type="entry name" value="Pectin lyase-like"/>
    <property type="match status" value="1"/>
</dbReference>
<proteinExistence type="predicted"/>